<dbReference type="SUPFAM" id="SSF48065">
    <property type="entry name" value="DBL homology domain (DH-domain)"/>
    <property type="match status" value="1"/>
</dbReference>
<feature type="compositionally biased region" description="Polar residues" evidence="1">
    <location>
        <begin position="865"/>
        <end position="875"/>
    </location>
</feature>
<dbReference type="InterPro" id="IPR000219">
    <property type="entry name" value="DH_dom"/>
</dbReference>
<accession>A0A9W8B7K1</accession>
<feature type="region of interest" description="Disordered" evidence="1">
    <location>
        <begin position="732"/>
        <end position="756"/>
    </location>
</feature>
<evidence type="ECO:0000259" key="2">
    <source>
        <dbReference type="PROSITE" id="PS50010"/>
    </source>
</evidence>
<dbReference type="PROSITE" id="PS50010">
    <property type="entry name" value="DH_2"/>
    <property type="match status" value="1"/>
</dbReference>
<dbReference type="AlphaFoldDB" id="A0A9W8B7K1"/>
<gene>
    <name evidence="3" type="ORF">H4R34_000721</name>
</gene>
<feature type="domain" description="DH" evidence="2">
    <location>
        <begin position="15"/>
        <end position="189"/>
    </location>
</feature>
<comment type="caution">
    <text evidence="3">The sequence shown here is derived from an EMBL/GenBank/DDBJ whole genome shotgun (WGS) entry which is preliminary data.</text>
</comment>
<dbReference type="Proteomes" id="UP001151582">
    <property type="component" value="Unassembled WGS sequence"/>
</dbReference>
<dbReference type="EMBL" id="JANBQB010000022">
    <property type="protein sequence ID" value="KAJ1984346.1"/>
    <property type="molecule type" value="Genomic_DNA"/>
</dbReference>
<name>A0A9W8B7K1_9FUNG</name>
<dbReference type="GO" id="GO:0005085">
    <property type="term" value="F:guanyl-nucleotide exchange factor activity"/>
    <property type="evidence" value="ECO:0007669"/>
    <property type="project" value="InterPro"/>
</dbReference>
<keyword evidence="4" id="KW-1185">Reference proteome</keyword>
<feature type="compositionally biased region" description="Low complexity" evidence="1">
    <location>
        <begin position="803"/>
        <end position="825"/>
    </location>
</feature>
<sequence>MMRESTIQVWNWDAFLEEEEVYVNRLEECVKETIRPLKDHGFVRSQALATVFEAVQDIRDQMVTFVTAATNLRYEDPTDTLLLQAYFQALQQMTRAYHAYADYYILAMSQFIELAQFRGVKALLALPTGSPSVLVGKDHWQSYLPTPAHRLNAYWNSLRLLSSKACPETEPLMADIEHLRDQTAGIFRRVNTWQQLIEALISIDLSKHLGTARAKSLMSLYRTPAHASHQSLTVLLDDCFTVLKVYKSSHIQVNAQTKSMRLVLLPELLLPCVPTTPAEQAAQPTKLWKLATSHVTRGKIQVRSCANSGELNLVLHGKLLARLMCSPEISVRWDALPESSPMRWPQSAGSQSFTKRLTSFFTHRKASPENVSCLDHAVAEIPVMRSATGVDPSPDPMPVPTRPPLKKSYTDTYHSNHSATSLQLPSPRGLIVSHLRTVSSAASVRLSRLVQRADLDALRSTAVKPSSDVSSPAATYPSSPLRSASPALSDAPDEPLTIQLSPPSLQARPLPATPPSSLAKSPAKTLYERRSQRITLAGHRPKQLSEMCVLAPTSEPESMPALLDCTVMDARWQLHTPNAQPWASPSPHVHLMGAARITLSGRLSGQYDLAITDPSAQGKALCLTLAPTMQLVPTAKNVVTMMIPARAVSQWPSDGGVPFPSTYPCRTSMIATNSNISMSSPLTAFDAGIIVRLTTVTDVECQTIHDQLRACLKQVLPQSTRSEQIPQAWEWAQSPPSPMAQPQSLPDDSSWPPAGTRHHEALTVTTRSVVFANSCLVYTKQGALGPWTSRGICLTELLKQETSSLAVPPSPSSASTVSSLGGSTANTTRLKPAGEYGMRQSPPPTPLSMHSLTGEESAVQGMASHPTSFRLSAQGPSLVPVSKGHNFEPSLSAGAPISPGPKCSNTKTLSVRIRSASFASIQDNIHSFTPNYLHDARPKEGQVRGQVCPETAITAHHCEPMGRNRVLIHTASTNGESMTYLCYFQHREYLEAFMQGLGN</sequence>
<evidence type="ECO:0000256" key="1">
    <source>
        <dbReference type="SAM" id="MobiDB-lite"/>
    </source>
</evidence>
<feature type="compositionally biased region" description="Low complexity" evidence="1">
    <location>
        <begin position="477"/>
        <end position="490"/>
    </location>
</feature>
<feature type="region of interest" description="Disordered" evidence="1">
    <location>
        <begin position="459"/>
        <end position="525"/>
    </location>
</feature>
<feature type="compositionally biased region" description="Polar residues" evidence="1">
    <location>
        <begin position="463"/>
        <end position="473"/>
    </location>
</feature>
<organism evidence="3 4">
    <name type="scientific">Dimargaris verticillata</name>
    <dbReference type="NCBI Taxonomy" id="2761393"/>
    <lineage>
        <taxon>Eukaryota</taxon>
        <taxon>Fungi</taxon>
        <taxon>Fungi incertae sedis</taxon>
        <taxon>Zoopagomycota</taxon>
        <taxon>Kickxellomycotina</taxon>
        <taxon>Dimargaritomycetes</taxon>
        <taxon>Dimargaritales</taxon>
        <taxon>Dimargaritaceae</taxon>
        <taxon>Dimargaris</taxon>
    </lineage>
</organism>
<dbReference type="Gene3D" id="1.20.900.10">
    <property type="entry name" value="Dbl homology (DH) domain"/>
    <property type="match status" value="1"/>
</dbReference>
<proteinExistence type="predicted"/>
<evidence type="ECO:0000313" key="4">
    <source>
        <dbReference type="Proteomes" id="UP001151582"/>
    </source>
</evidence>
<evidence type="ECO:0000313" key="3">
    <source>
        <dbReference type="EMBL" id="KAJ1984346.1"/>
    </source>
</evidence>
<reference evidence="3" key="1">
    <citation type="submission" date="2022-07" db="EMBL/GenBank/DDBJ databases">
        <title>Phylogenomic reconstructions and comparative analyses of Kickxellomycotina fungi.</title>
        <authorList>
            <person name="Reynolds N.K."/>
            <person name="Stajich J.E."/>
            <person name="Barry K."/>
            <person name="Grigoriev I.V."/>
            <person name="Crous P."/>
            <person name="Smith M.E."/>
        </authorList>
    </citation>
    <scope>NUCLEOTIDE SEQUENCE</scope>
    <source>
        <strain evidence="3">RSA 567</strain>
    </source>
</reference>
<dbReference type="Pfam" id="PF00621">
    <property type="entry name" value="RhoGEF"/>
    <property type="match status" value="1"/>
</dbReference>
<dbReference type="OrthoDB" id="5598026at2759"/>
<feature type="region of interest" description="Disordered" evidence="1">
    <location>
        <begin position="803"/>
        <end position="885"/>
    </location>
</feature>
<protein>
    <recommendedName>
        <fullName evidence="2">DH domain-containing protein</fullName>
    </recommendedName>
</protein>
<dbReference type="InterPro" id="IPR035899">
    <property type="entry name" value="DBL_dom_sf"/>
</dbReference>